<name>A0A062V5N3_9EURY</name>
<evidence type="ECO:0000313" key="1">
    <source>
        <dbReference type="EMBL" id="KCZ70715.1"/>
    </source>
</evidence>
<dbReference type="AlphaFoldDB" id="A0A062V5N3"/>
<evidence type="ECO:0000313" key="2">
    <source>
        <dbReference type="Proteomes" id="UP000027153"/>
    </source>
</evidence>
<comment type="caution">
    <text evidence="1">The sequence shown here is derived from an EMBL/GenBank/DDBJ whole genome shotgun (WGS) entry which is preliminary data.</text>
</comment>
<reference evidence="1 2" key="1">
    <citation type="journal article" date="2013" name="Nature">
        <title>Anaerobic oxidation of methane coupled to nitrate reduction in a novel archaeal lineage.</title>
        <authorList>
            <person name="Haroon M.F."/>
            <person name="Hu S."/>
            <person name="Shi Y."/>
            <person name="Imelfort M."/>
            <person name="Keller J."/>
            <person name="Hugenholtz P."/>
            <person name="Yuan Z."/>
            <person name="Tyson G.W."/>
        </authorList>
    </citation>
    <scope>NUCLEOTIDE SEQUENCE [LARGE SCALE GENOMIC DNA]</scope>
    <source>
        <strain evidence="1 2">ANME-2d</strain>
    </source>
</reference>
<dbReference type="EMBL" id="JMIY01000007">
    <property type="protein sequence ID" value="KCZ70715.1"/>
    <property type="molecule type" value="Genomic_DNA"/>
</dbReference>
<sequence length="65" mass="7217">MVIAVVTAVRSLRSLTQISAFGGTSHTRQPLGERFFSIKKLKELMKSGSPAMISRGRKLIEKLTR</sequence>
<proteinExistence type="predicted"/>
<accession>A0A062V5N3</accession>
<organism evidence="1 2">
    <name type="scientific">Candidatus Methanoperedens nitratireducens</name>
    <dbReference type="NCBI Taxonomy" id="1392998"/>
    <lineage>
        <taxon>Archaea</taxon>
        <taxon>Methanobacteriati</taxon>
        <taxon>Methanobacteriota</taxon>
        <taxon>Stenosarchaea group</taxon>
        <taxon>Methanomicrobia</taxon>
        <taxon>Methanosarcinales</taxon>
        <taxon>ANME-2 cluster</taxon>
        <taxon>Candidatus Methanoperedentaceae</taxon>
        <taxon>Candidatus Methanoperedens</taxon>
    </lineage>
</organism>
<dbReference type="Proteomes" id="UP000027153">
    <property type="component" value="Unassembled WGS sequence"/>
</dbReference>
<keyword evidence="2" id="KW-1185">Reference proteome</keyword>
<dbReference type="RefSeq" id="WP_048092545.1">
    <property type="nucleotide sequence ID" value="NZ_JMIY01000007.1"/>
</dbReference>
<gene>
    <name evidence="1" type="ORF">ANME2D_02739</name>
</gene>
<protein>
    <submittedName>
        <fullName evidence="1">Uncharacterized protein</fullName>
    </submittedName>
</protein>